<feature type="transmembrane region" description="Helical" evidence="10">
    <location>
        <begin position="20"/>
        <end position="39"/>
    </location>
</feature>
<dbReference type="EMBL" id="CAJNOQ010000862">
    <property type="protein sequence ID" value="CAF0845986.1"/>
    <property type="molecule type" value="Genomic_DNA"/>
</dbReference>
<dbReference type="PANTHER" id="PTHR11214:SF314">
    <property type="entry name" value="HEXOSYLTRANSFERASE"/>
    <property type="match status" value="1"/>
</dbReference>
<sequence>MLSGLYRHLPTPIRRYRSYVKCFLIIIIMYMFCNIVGIGRTKNFEQEYGKSIKYVDIFEIAETDQHIGGPYINQLPNTFIISNEKLCSKPPYLLIMVKSAIGNYLARKAIRLTWGSHLNKYKKSIKLAFVLGTHSHNSTIEKESAEYQDIIQIDKTDYYYYNSCRLTLNG</sequence>
<keyword evidence="9 10" id="KW-0472">Membrane</keyword>
<evidence type="ECO:0000313" key="13">
    <source>
        <dbReference type="Proteomes" id="UP000663829"/>
    </source>
</evidence>
<dbReference type="OrthoDB" id="5957813at2759"/>
<evidence type="ECO:0000256" key="9">
    <source>
        <dbReference type="ARBA" id="ARBA00023136"/>
    </source>
</evidence>
<dbReference type="PANTHER" id="PTHR11214">
    <property type="entry name" value="BETA-1,3-N-ACETYLGLUCOSAMINYLTRANSFERASE"/>
    <property type="match status" value="1"/>
</dbReference>
<keyword evidence="13" id="KW-1185">Reference proteome</keyword>
<dbReference type="Proteomes" id="UP000663829">
    <property type="component" value="Unassembled WGS sequence"/>
</dbReference>
<name>A0A813W413_9BILA</name>
<evidence type="ECO:0000313" key="12">
    <source>
        <dbReference type="EMBL" id="CAF3633624.1"/>
    </source>
</evidence>
<dbReference type="InterPro" id="IPR002659">
    <property type="entry name" value="Glyco_trans_31"/>
</dbReference>
<evidence type="ECO:0000256" key="4">
    <source>
        <dbReference type="ARBA" id="ARBA00022679"/>
    </source>
</evidence>
<comment type="similarity">
    <text evidence="2 10">Belongs to the glycosyltransferase 31 family.</text>
</comment>
<gene>
    <name evidence="11" type="ORF">GPM918_LOCUS5819</name>
    <name evidence="12" type="ORF">SRO942_LOCUS5819</name>
</gene>
<evidence type="ECO:0000313" key="11">
    <source>
        <dbReference type="EMBL" id="CAF0845986.1"/>
    </source>
</evidence>
<keyword evidence="6 10" id="KW-0735">Signal-anchor</keyword>
<keyword evidence="4" id="KW-0808">Transferase</keyword>
<dbReference type="GO" id="GO:0016758">
    <property type="term" value="F:hexosyltransferase activity"/>
    <property type="evidence" value="ECO:0007669"/>
    <property type="project" value="InterPro"/>
</dbReference>
<keyword evidence="7 10" id="KW-1133">Transmembrane helix</keyword>
<accession>A0A813W413</accession>
<dbReference type="GO" id="GO:0006493">
    <property type="term" value="P:protein O-linked glycosylation"/>
    <property type="evidence" value="ECO:0007669"/>
    <property type="project" value="TreeGrafter"/>
</dbReference>
<dbReference type="AlphaFoldDB" id="A0A813W413"/>
<organism evidence="11 13">
    <name type="scientific">Didymodactylos carnosus</name>
    <dbReference type="NCBI Taxonomy" id="1234261"/>
    <lineage>
        <taxon>Eukaryota</taxon>
        <taxon>Metazoa</taxon>
        <taxon>Spiralia</taxon>
        <taxon>Gnathifera</taxon>
        <taxon>Rotifera</taxon>
        <taxon>Eurotatoria</taxon>
        <taxon>Bdelloidea</taxon>
        <taxon>Philodinida</taxon>
        <taxon>Philodinidae</taxon>
        <taxon>Didymodactylos</taxon>
    </lineage>
</organism>
<evidence type="ECO:0000256" key="5">
    <source>
        <dbReference type="ARBA" id="ARBA00022692"/>
    </source>
</evidence>
<evidence type="ECO:0000256" key="6">
    <source>
        <dbReference type="ARBA" id="ARBA00022968"/>
    </source>
</evidence>
<evidence type="ECO:0000256" key="3">
    <source>
        <dbReference type="ARBA" id="ARBA00022676"/>
    </source>
</evidence>
<keyword evidence="5 10" id="KW-0812">Transmembrane</keyword>
<comment type="caution">
    <text evidence="11">The sequence shown here is derived from an EMBL/GenBank/DDBJ whole genome shotgun (WGS) entry which is preliminary data.</text>
</comment>
<evidence type="ECO:0000256" key="1">
    <source>
        <dbReference type="ARBA" id="ARBA00004323"/>
    </source>
</evidence>
<comment type="subcellular location">
    <subcellularLocation>
        <location evidence="1 10">Golgi apparatus membrane</location>
        <topology evidence="1 10">Single-pass type II membrane protein</topology>
    </subcellularLocation>
</comment>
<evidence type="ECO:0000256" key="2">
    <source>
        <dbReference type="ARBA" id="ARBA00008661"/>
    </source>
</evidence>
<evidence type="ECO:0000256" key="8">
    <source>
        <dbReference type="ARBA" id="ARBA00023034"/>
    </source>
</evidence>
<dbReference type="GO" id="GO:0000139">
    <property type="term" value="C:Golgi membrane"/>
    <property type="evidence" value="ECO:0007669"/>
    <property type="project" value="UniProtKB-SubCell"/>
</dbReference>
<keyword evidence="3 10" id="KW-0328">Glycosyltransferase</keyword>
<dbReference type="Proteomes" id="UP000681722">
    <property type="component" value="Unassembled WGS sequence"/>
</dbReference>
<keyword evidence="8 10" id="KW-0333">Golgi apparatus</keyword>
<feature type="non-terminal residue" evidence="11">
    <location>
        <position position="1"/>
    </location>
</feature>
<dbReference type="EC" id="2.4.1.-" evidence="10"/>
<proteinExistence type="inferred from homology"/>
<evidence type="ECO:0000256" key="7">
    <source>
        <dbReference type="ARBA" id="ARBA00022989"/>
    </source>
</evidence>
<dbReference type="EMBL" id="CAJOBC010000862">
    <property type="protein sequence ID" value="CAF3633624.1"/>
    <property type="molecule type" value="Genomic_DNA"/>
</dbReference>
<dbReference type="Pfam" id="PF01762">
    <property type="entry name" value="Galactosyl_T"/>
    <property type="match status" value="1"/>
</dbReference>
<reference evidence="11" key="1">
    <citation type="submission" date="2021-02" db="EMBL/GenBank/DDBJ databases">
        <authorList>
            <person name="Nowell W R."/>
        </authorList>
    </citation>
    <scope>NUCLEOTIDE SEQUENCE</scope>
</reference>
<protein>
    <recommendedName>
        <fullName evidence="10">Hexosyltransferase</fullName>
        <ecNumber evidence="10">2.4.1.-</ecNumber>
    </recommendedName>
</protein>
<evidence type="ECO:0000256" key="10">
    <source>
        <dbReference type="RuleBase" id="RU363063"/>
    </source>
</evidence>